<evidence type="ECO:0000313" key="11">
    <source>
        <dbReference type="EMBL" id="MBP1951067.1"/>
    </source>
</evidence>
<organism evidence="11 12">
    <name type="scientific">Jeotgalicoccus aerolatus</name>
    <dbReference type="NCBI Taxonomy" id="709510"/>
    <lineage>
        <taxon>Bacteria</taxon>
        <taxon>Bacillati</taxon>
        <taxon>Bacillota</taxon>
        <taxon>Bacilli</taxon>
        <taxon>Bacillales</taxon>
        <taxon>Staphylococcaceae</taxon>
        <taxon>Jeotgalicoccus</taxon>
    </lineage>
</organism>
<keyword evidence="4" id="KW-0997">Cell inner membrane</keyword>
<comment type="similarity">
    <text evidence="8">Belongs to the TRAP transporter small permease family.</text>
</comment>
<gene>
    <name evidence="11" type="ORF">J2Z27_000093</name>
</gene>
<evidence type="ECO:0000256" key="1">
    <source>
        <dbReference type="ARBA" id="ARBA00004429"/>
    </source>
</evidence>
<keyword evidence="5 9" id="KW-0812">Transmembrane</keyword>
<comment type="subcellular location">
    <subcellularLocation>
        <location evidence="1">Cell inner membrane</location>
        <topology evidence="1">Multi-pass membrane protein</topology>
    </subcellularLocation>
</comment>
<dbReference type="InterPro" id="IPR055348">
    <property type="entry name" value="DctQ"/>
</dbReference>
<protein>
    <submittedName>
        <fullName evidence="11">TRAP-type C4-dicarboxylate transport system permease small subunit</fullName>
    </submittedName>
</protein>
<dbReference type="PANTHER" id="PTHR35011:SF2">
    <property type="entry name" value="2,3-DIKETO-L-GULONATE TRAP TRANSPORTER SMALL PERMEASE PROTEIN YIAM"/>
    <property type="match status" value="1"/>
</dbReference>
<feature type="domain" description="Tripartite ATP-independent periplasmic transporters DctQ component" evidence="10">
    <location>
        <begin position="24"/>
        <end position="150"/>
    </location>
</feature>
<keyword evidence="7 9" id="KW-0472">Membrane</keyword>
<evidence type="ECO:0000259" key="10">
    <source>
        <dbReference type="Pfam" id="PF04290"/>
    </source>
</evidence>
<accession>A0ABS4HJH6</accession>
<evidence type="ECO:0000256" key="8">
    <source>
        <dbReference type="ARBA" id="ARBA00038436"/>
    </source>
</evidence>
<evidence type="ECO:0000256" key="6">
    <source>
        <dbReference type="ARBA" id="ARBA00022989"/>
    </source>
</evidence>
<evidence type="ECO:0000256" key="9">
    <source>
        <dbReference type="SAM" id="Phobius"/>
    </source>
</evidence>
<evidence type="ECO:0000256" key="5">
    <source>
        <dbReference type="ARBA" id="ARBA00022692"/>
    </source>
</evidence>
<keyword evidence="12" id="KW-1185">Reference proteome</keyword>
<evidence type="ECO:0000256" key="7">
    <source>
        <dbReference type="ARBA" id="ARBA00023136"/>
    </source>
</evidence>
<name>A0ABS4HJH6_9STAP</name>
<feature type="transmembrane region" description="Helical" evidence="9">
    <location>
        <begin position="86"/>
        <end position="107"/>
    </location>
</feature>
<sequence length="166" mass="19048">MRKLIDNIANIYVIIALAGLIILITTMIFEIIMRYFTSSSIIWLHEFLGIVIIWITFLGFGKIVANREDIMITFLVEKFSAKTHKIIMYINTTLMLIIAVVLTITSISLSIKGLNRSTLLLEAPFTVYYLPLVFLMILVTLIMIEHLIQIKRGNLNIFIARQEGEK</sequence>
<dbReference type="PANTHER" id="PTHR35011">
    <property type="entry name" value="2,3-DIKETO-L-GULONATE TRAP TRANSPORTER SMALL PERMEASE PROTEIN YIAM"/>
    <property type="match status" value="1"/>
</dbReference>
<comment type="caution">
    <text evidence="11">The sequence shown here is derived from an EMBL/GenBank/DDBJ whole genome shotgun (WGS) entry which is preliminary data.</text>
</comment>
<feature type="transmembrane region" description="Helical" evidence="9">
    <location>
        <begin position="12"/>
        <end position="36"/>
    </location>
</feature>
<evidence type="ECO:0000256" key="3">
    <source>
        <dbReference type="ARBA" id="ARBA00022475"/>
    </source>
</evidence>
<dbReference type="InterPro" id="IPR007387">
    <property type="entry name" value="TRAP_DctQ"/>
</dbReference>
<keyword evidence="6 9" id="KW-1133">Transmembrane helix</keyword>
<dbReference type="Pfam" id="PF04290">
    <property type="entry name" value="DctQ"/>
    <property type="match status" value="1"/>
</dbReference>
<keyword evidence="2" id="KW-0813">Transport</keyword>
<proteinExistence type="inferred from homology"/>
<evidence type="ECO:0000256" key="2">
    <source>
        <dbReference type="ARBA" id="ARBA00022448"/>
    </source>
</evidence>
<dbReference type="EMBL" id="JAGGKN010000001">
    <property type="protein sequence ID" value="MBP1951067.1"/>
    <property type="molecule type" value="Genomic_DNA"/>
</dbReference>
<dbReference type="RefSeq" id="WP_186090664.1">
    <property type="nucleotide sequence ID" value="NZ_BMCN01000001.1"/>
</dbReference>
<evidence type="ECO:0000313" key="12">
    <source>
        <dbReference type="Proteomes" id="UP001519348"/>
    </source>
</evidence>
<dbReference type="Proteomes" id="UP001519348">
    <property type="component" value="Unassembled WGS sequence"/>
</dbReference>
<evidence type="ECO:0000256" key="4">
    <source>
        <dbReference type="ARBA" id="ARBA00022519"/>
    </source>
</evidence>
<feature type="transmembrane region" description="Helical" evidence="9">
    <location>
        <begin position="42"/>
        <end position="65"/>
    </location>
</feature>
<keyword evidence="3" id="KW-1003">Cell membrane</keyword>
<feature type="transmembrane region" description="Helical" evidence="9">
    <location>
        <begin position="127"/>
        <end position="148"/>
    </location>
</feature>
<reference evidence="11 12" key="1">
    <citation type="submission" date="2021-03" db="EMBL/GenBank/DDBJ databases">
        <title>Genomic Encyclopedia of Type Strains, Phase IV (KMG-IV): sequencing the most valuable type-strain genomes for metagenomic binning, comparative biology and taxonomic classification.</title>
        <authorList>
            <person name="Goeker M."/>
        </authorList>
    </citation>
    <scope>NUCLEOTIDE SEQUENCE [LARGE SCALE GENOMIC DNA]</scope>
    <source>
        <strain evidence="11 12">DSM 22420</strain>
    </source>
</reference>